<dbReference type="AlphaFoldDB" id="A0AAV4T5E7"/>
<name>A0AAV4T5E7_9ARAC</name>
<evidence type="ECO:0000313" key="2">
    <source>
        <dbReference type="EMBL" id="GIY40687.1"/>
    </source>
</evidence>
<organism evidence="2 3">
    <name type="scientific">Caerostris darwini</name>
    <dbReference type="NCBI Taxonomy" id="1538125"/>
    <lineage>
        <taxon>Eukaryota</taxon>
        <taxon>Metazoa</taxon>
        <taxon>Ecdysozoa</taxon>
        <taxon>Arthropoda</taxon>
        <taxon>Chelicerata</taxon>
        <taxon>Arachnida</taxon>
        <taxon>Araneae</taxon>
        <taxon>Araneomorphae</taxon>
        <taxon>Entelegynae</taxon>
        <taxon>Araneoidea</taxon>
        <taxon>Araneidae</taxon>
        <taxon>Caerostris</taxon>
    </lineage>
</organism>
<evidence type="ECO:0000313" key="3">
    <source>
        <dbReference type="Proteomes" id="UP001054837"/>
    </source>
</evidence>
<evidence type="ECO:0000256" key="1">
    <source>
        <dbReference type="SAM" id="MobiDB-lite"/>
    </source>
</evidence>
<gene>
    <name evidence="2" type="ORF">CDAR_183171</name>
</gene>
<reference evidence="2 3" key="1">
    <citation type="submission" date="2021-06" db="EMBL/GenBank/DDBJ databases">
        <title>Caerostris darwini draft genome.</title>
        <authorList>
            <person name="Kono N."/>
            <person name="Arakawa K."/>
        </authorList>
    </citation>
    <scope>NUCLEOTIDE SEQUENCE [LARGE SCALE GENOMIC DNA]</scope>
</reference>
<feature type="compositionally biased region" description="Polar residues" evidence="1">
    <location>
        <begin position="38"/>
        <end position="47"/>
    </location>
</feature>
<keyword evidence="3" id="KW-1185">Reference proteome</keyword>
<accession>A0AAV4T5E7</accession>
<dbReference type="Proteomes" id="UP001054837">
    <property type="component" value="Unassembled WGS sequence"/>
</dbReference>
<sequence length="68" mass="7468">MDTRKCSTAVKKVEKEEMKGGSYFSVPSVDAPGRRNIPDSSFGNDQQGSQGWMRLVFLIAVRCPDATS</sequence>
<proteinExistence type="predicted"/>
<comment type="caution">
    <text evidence="2">The sequence shown here is derived from an EMBL/GenBank/DDBJ whole genome shotgun (WGS) entry which is preliminary data.</text>
</comment>
<protein>
    <submittedName>
        <fullName evidence="2">Uncharacterized protein</fullName>
    </submittedName>
</protein>
<dbReference type="EMBL" id="BPLQ01008976">
    <property type="protein sequence ID" value="GIY40687.1"/>
    <property type="molecule type" value="Genomic_DNA"/>
</dbReference>
<feature type="region of interest" description="Disordered" evidence="1">
    <location>
        <begin position="22"/>
        <end position="47"/>
    </location>
</feature>